<dbReference type="GO" id="GO:0008270">
    <property type="term" value="F:zinc ion binding"/>
    <property type="evidence" value="ECO:0007669"/>
    <property type="project" value="UniProtKB-KW"/>
</dbReference>
<dbReference type="AlphaFoldDB" id="A0AAV5A074"/>
<evidence type="ECO:0000256" key="3">
    <source>
        <dbReference type="ARBA" id="ARBA00022723"/>
    </source>
</evidence>
<gene>
    <name evidence="8" type="ORF">Clacol_002248</name>
</gene>
<keyword evidence="5" id="KW-0862">Zinc</keyword>
<comment type="caution">
    <text evidence="8">The sequence shown here is derived from an EMBL/GenBank/DDBJ whole genome shotgun (WGS) entry which is preliminary data.</text>
</comment>
<protein>
    <recommendedName>
        <fullName evidence="7">RZ-type domain-containing protein</fullName>
    </recommendedName>
</protein>
<dbReference type="Pfam" id="PF20173">
    <property type="entry name" value="ZnF_RZ-type"/>
    <property type="match status" value="1"/>
</dbReference>
<keyword evidence="2" id="KW-0963">Cytoplasm</keyword>
<dbReference type="GO" id="GO:0002376">
    <property type="term" value="P:immune system process"/>
    <property type="evidence" value="ECO:0007669"/>
    <property type="project" value="UniProtKB-KW"/>
</dbReference>
<reference evidence="8" key="1">
    <citation type="submission" date="2021-10" db="EMBL/GenBank/DDBJ databases">
        <title>De novo Genome Assembly of Clathrus columnatus (Basidiomycota, Fungi) Using Illumina and Nanopore Sequence Data.</title>
        <authorList>
            <person name="Ogiso-Tanaka E."/>
            <person name="Itagaki H."/>
            <person name="Hosoya T."/>
            <person name="Hosaka K."/>
        </authorList>
    </citation>
    <scope>NUCLEOTIDE SEQUENCE</scope>
    <source>
        <strain evidence="8">MO-923</strain>
    </source>
</reference>
<dbReference type="PROSITE" id="PS51981">
    <property type="entry name" value="ZF_RZ"/>
    <property type="match status" value="1"/>
</dbReference>
<dbReference type="GO" id="GO:0005737">
    <property type="term" value="C:cytoplasm"/>
    <property type="evidence" value="ECO:0007669"/>
    <property type="project" value="UniProtKB-SubCell"/>
</dbReference>
<sequence>MPFAARACNVAPKPANHYVAIVRRNRWDHMSLAKEFRLREQFINNIRVTAISIVCTNVALPVIPKKTPAILPARNHAVRLAVTKNARNYVQYLARPAWSPVVGNVCMLSARFLVDRYVFASPVTYPARKRCPVVILALLNCDIQTCLRCLPTEKKQDICDFIMQRRLEDLDFNSEDISERTITLECRHIFTVETLDGHCNMNSYYETDPMGRFLSTKIPPTDFQTPPVCPTCRGPILALRYGRVTKRANLDIVEQNVANTMSRSLQALHEPFKAISSLMDDKKREAAKIQSDTFSDVKPVLKRRAGNSLQNVGAPLSYKDLTRNAMHSVHGLSDAEGKAWESVVRDLINLYRRTEAVACTRGAHVKAYEGALSTLYRFELEAIANDLSLNSETPQPLAFEHALEKIGQLRPKADVRYQIEAYFFLLELRFMLAQIGLSRIEGLAVLNLNEDQKIHRQRWVSFIDFIYTSCNEDSNKALIMAQESSAPRQAARCSAYIVRSDFEHFRFRILIDLSALTLSDEEERKTILSSIEDKETTLRENVKERRQGYIQSRPARNSIALQEEYTWFDENCAQGVDRFIDDLMELKEFAIRGGLYQPVSLQEKEDIVKALGFATTGHFYKCPNGHPFVIGDCGGAMETAICPECGAEIGGSSHQLLESNSRDTEFEGMLRSQGARAGYVDDPDFGRNLQLL</sequence>
<evidence type="ECO:0000256" key="1">
    <source>
        <dbReference type="ARBA" id="ARBA00004496"/>
    </source>
</evidence>
<evidence type="ECO:0000256" key="5">
    <source>
        <dbReference type="ARBA" id="ARBA00022833"/>
    </source>
</evidence>
<dbReference type="EMBL" id="BPWL01000003">
    <property type="protein sequence ID" value="GJJ08041.1"/>
    <property type="molecule type" value="Genomic_DNA"/>
</dbReference>
<evidence type="ECO:0000256" key="4">
    <source>
        <dbReference type="ARBA" id="ARBA00022771"/>
    </source>
</evidence>
<evidence type="ECO:0000256" key="2">
    <source>
        <dbReference type="ARBA" id="ARBA00022490"/>
    </source>
</evidence>
<keyword evidence="4" id="KW-0863">Zinc-finger</keyword>
<dbReference type="Proteomes" id="UP001050691">
    <property type="component" value="Unassembled WGS sequence"/>
</dbReference>
<evidence type="ECO:0000313" key="8">
    <source>
        <dbReference type="EMBL" id="GJJ08041.1"/>
    </source>
</evidence>
<organism evidence="8 9">
    <name type="scientific">Clathrus columnatus</name>
    <dbReference type="NCBI Taxonomy" id="1419009"/>
    <lineage>
        <taxon>Eukaryota</taxon>
        <taxon>Fungi</taxon>
        <taxon>Dikarya</taxon>
        <taxon>Basidiomycota</taxon>
        <taxon>Agaricomycotina</taxon>
        <taxon>Agaricomycetes</taxon>
        <taxon>Phallomycetidae</taxon>
        <taxon>Phallales</taxon>
        <taxon>Clathraceae</taxon>
        <taxon>Clathrus</taxon>
    </lineage>
</organism>
<accession>A0AAV5A074</accession>
<name>A0AAV5A074_9AGAM</name>
<keyword evidence="3" id="KW-0479">Metal-binding</keyword>
<evidence type="ECO:0000313" key="9">
    <source>
        <dbReference type="Proteomes" id="UP001050691"/>
    </source>
</evidence>
<dbReference type="InterPro" id="IPR046439">
    <property type="entry name" value="ZF_RZ_dom"/>
</dbReference>
<keyword evidence="9" id="KW-1185">Reference proteome</keyword>
<keyword evidence="6" id="KW-0391">Immunity</keyword>
<comment type="subcellular location">
    <subcellularLocation>
        <location evidence="1">Cytoplasm</location>
    </subcellularLocation>
</comment>
<feature type="domain" description="RZ-type" evidence="7">
    <location>
        <begin position="599"/>
        <end position="672"/>
    </location>
</feature>
<evidence type="ECO:0000259" key="7">
    <source>
        <dbReference type="PROSITE" id="PS51981"/>
    </source>
</evidence>
<proteinExistence type="predicted"/>
<evidence type="ECO:0000256" key="6">
    <source>
        <dbReference type="ARBA" id="ARBA00022859"/>
    </source>
</evidence>